<dbReference type="Pfam" id="PF12231">
    <property type="entry name" value="Rif1_N"/>
    <property type="match status" value="1"/>
</dbReference>
<gene>
    <name evidence="9" type="ORF">V6N12_075555</name>
</gene>
<evidence type="ECO:0000256" key="6">
    <source>
        <dbReference type="ARBA" id="ARBA00023306"/>
    </source>
</evidence>
<dbReference type="InterPro" id="IPR016024">
    <property type="entry name" value="ARM-type_fold"/>
</dbReference>
<evidence type="ECO:0000256" key="2">
    <source>
        <dbReference type="ARBA" id="ARBA00004574"/>
    </source>
</evidence>
<dbReference type="Proteomes" id="UP001472677">
    <property type="component" value="Unassembled WGS sequence"/>
</dbReference>
<feature type="region of interest" description="Disordered" evidence="7">
    <location>
        <begin position="1046"/>
        <end position="1111"/>
    </location>
</feature>
<feature type="domain" description="Telomere-associated protein Rif1 N-terminal" evidence="8">
    <location>
        <begin position="26"/>
        <end position="371"/>
    </location>
</feature>
<keyword evidence="5" id="KW-0539">Nucleus</keyword>
<evidence type="ECO:0000259" key="8">
    <source>
        <dbReference type="Pfam" id="PF12231"/>
    </source>
</evidence>
<feature type="compositionally biased region" description="Basic and acidic residues" evidence="7">
    <location>
        <begin position="1060"/>
        <end position="1081"/>
    </location>
</feature>
<evidence type="ECO:0000256" key="7">
    <source>
        <dbReference type="SAM" id="MobiDB-lite"/>
    </source>
</evidence>
<evidence type="ECO:0000313" key="10">
    <source>
        <dbReference type="Proteomes" id="UP001472677"/>
    </source>
</evidence>
<reference evidence="9 10" key="1">
    <citation type="journal article" date="2024" name="G3 (Bethesda)">
        <title>Genome assembly of Hibiscus sabdariffa L. provides insights into metabolisms of medicinal natural products.</title>
        <authorList>
            <person name="Kim T."/>
        </authorList>
    </citation>
    <scope>NUCLEOTIDE SEQUENCE [LARGE SCALE GENOMIC DNA]</scope>
    <source>
        <strain evidence="9">TK-2024</strain>
        <tissue evidence="9">Old leaves</tissue>
    </source>
</reference>
<evidence type="ECO:0000256" key="4">
    <source>
        <dbReference type="ARBA" id="ARBA00022895"/>
    </source>
</evidence>
<evidence type="ECO:0000313" key="9">
    <source>
        <dbReference type="EMBL" id="KAK8515514.1"/>
    </source>
</evidence>
<name>A0ABR2C7X1_9ROSI</name>
<dbReference type="EMBL" id="JBBPBM010000063">
    <property type="protein sequence ID" value="KAK8515514.1"/>
    <property type="molecule type" value="Genomic_DNA"/>
</dbReference>
<keyword evidence="10" id="KW-1185">Reference proteome</keyword>
<keyword evidence="4" id="KW-0779">Telomere</keyword>
<protein>
    <recommendedName>
        <fullName evidence="8">Telomere-associated protein Rif1 N-terminal domain-containing protein</fullName>
    </recommendedName>
</protein>
<comment type="caution">
    <text evidence="9">The sequence shown here is derived from an EMBL/GenBank/DDBJ whole genome shotgun (WGS) entry which is preliminary data.</text>
</comment>
<organism evidence="9 10">
    <name type="scientific">Hibiscus sabdariffa</name>
    <name type="common">roselle</name>
    <dbReference type="NCBI Taxonomy" id="183260"/>
    <lineage>
        <taxon>Eukaryota</taxon>
        <taxon>Viridiplantae</taxon>
        <taxon>Streptophyta</taxon>
        <taxon>Embryophyta</taxon>
        <taxon>Tracheophyta</taxon>
        <taxon>Spermatophyta</taxon>
        <taxon>Magnoliopsida</taxon>
        <taxon>eudicotyledons</taxon>
        <taxon>Gunneridae</taxon>
        <taxon>Pentapetalae</taxon>
        <taxon>rosids</taxon>
        <taxon>malvids</taxon>
        <taxon>Malvales</taxon>
        <taxon>Malvaceae</taxon>
        <taxon>Malvoideae</taxon>
        <taxon>Hibiscus</taxon>
    </lineage>
</organism>
<keyword evidence="6" id="KW-0131">Cell cycle</keyword>
<dbReference type="InterPro" id="IPR022031">
    <property type="entry name" value="Rif1_N"/>
</dbReference>
<dbReference type="Gene3D" id="1.25.10.10">
    <property type="entry name" value="Leucine-rich Repeat Variant"/>
    <property type="match status" value="1"/>
</dbReference>
<dbReference type="SUPFAM" id="SSF48371">
    <property type="entry name" value="ARM repeat"/>
    <property type="match status" value="1"/>
</dbReference>
<keyword evidence="3" id="KW-0158">Chromosome</keyword>
<evidence type="ECO:0000256" key="1">
    <source>
        <dbReference type="ARBA" id="ARBA00004123"/>
    </source>
</evidence>
<dbReference type="PANTHER" id="PTHR22928">
    <property type="entry name" value="TELOMERE-ASSOCIATED PROTEIN RIF1"/>
    <property type="match status" value="1"/>
</dbReference>
<comment type="subcellular location">
    <subcellularLocation>
        <location evidence="2">Chromosome</location>
        <location evidence="2">Telomere</location>
    </subcellularLocation>
    <subcellularLocation>
        <location evidence="1">Nucleus</location>
    </subcellularLocation>
</comment>
<evidence type="ECO:0000256" key="5">
    <source>
        <dbReference type="ARBA" id="ARBA00023242"/>
    </source>
</evidence>
<dbReference type="InterPro" id="IPR011989">
    <property type="entry name" value="ARM-like"/>
</dbReference>
<sequence length="1122" mass="126040">MSNISDQMEEIKALISSNSKTDQSFGYSTLLHFQEQSSDSPPSIQALIQSSRCLINLIVSDIHHEDEEVASQALKCLGFMIYHPSLIVTIPAEDGKLVLESLAKRITVTKMKSVCNLGVWCISMQQFDTPLLAACFDTLLPAVVHALDNPSGSLSTTFEALQAVAKLTAQMSEVMRESSHLWAPPIYRRLLSIDKRERDMSERCLLKIRSTILPAPTSLSKAIIEDMRKNLLTGMKDCLDKGMKVQAVQAWGWFISFLGSGALKNRHLVNDMLKVLEQTFSDHNPQVQIASLVAWQGLIDALVHRQIPSCKKNASSQLQTSSGKNSELMLNGFSKSLKLTMIPLIGIISSKCDVSVLSSCLNTWCYLLHKLDTSINSPSVIKLALDPMFQAIFKMGPDSKSIQLWNFCLDLLEDCISAKCSDLISDPKDQVNLCLSAKTILPSSGKYSWKQYPIKWLPWDLSQLDFYLKMIAIIITHVATTVCPESKKSACDSAVRIFRSVLKGVQMEFRNPLNNYDNIMFCLNRIFSFMKKVSEDTSSEGVGDLFNTSLYLIEAAVDELEPSIMESPLYKVALDINYVGTLNSVKHSKIQHQCSFMDMVSPMVYLTILYLSLVVQLTISIPEMELILPRLQSFYKSVLSSDDPLESFLASVGLLYGHMGFKYMEIWMVMVTCLNGYIDGMKDISLFKTDSDNSFYRAICHLLSYPFILFSWSEKALTLLKSGDSLKESFVLSEERKLEQVIEIWKSLYGSVCVAYFKLFATNTLGGDLCAMLNSCFDENGSIFEYNSELGLCNKDLEFACISFSGNVLVCILEQKLTSDTGESGKECSVCIESSGLINIFEFASRVMKFFYTNMAKEPASGVVNSRVFSALTLFISCLHSKQNILSFFEIISGPLLQWLSHQDIKDENVKDKLGILWAEILNCLRRSQPLLAFDSSFLKLQASLLEKTLDHWNTFISDETIIFWNSTFGKQINLEYPQNLLHVLHKLSRNGRISLYNRSKSFVARCSTLETATATATQCCKITATQNRSSKRVELTEEGMLAGFNQKVSPPMNSKRKRMELTEHQKEVRRAQQGKARDCNGHGPGIRTYTSLDFSQGNEESQDSQGIRDSEAMLEMWRRAG</sequence>
<accession>A0ABR2C7X1</accession>
<dbReference type="PANTHER" id="PTHR22928:SF3">
    <property type="entry name" value="TELOMERE-ASSOCIATED PROTEIN RIF1"/>
    <property type="match status" value="1"/>
</dbReference>
<proteinExistence type="predicted"/>
<evidence type="ECO:0000256" key="3">
    <source>
        <dbReference type="ARBA" id="ARBA00022454"/>
    </source>
</evidence>
<feature type="compositionally biased region" description="Polar residues" evidence="7">
    <location>
        <begin position="1089"/>
        <end position="1106"/>
    </location>
</feature>